<name>A0A8S4DZJ5_PLUXY</name>
<comment type="caution">
    <text evidence="1">The sequence shown here is derived from an EMBL/GenBank/DDBJ whole genome shotgun (WGS) entry which is preliminary data.</text>
</comment>
<keyword evidence="2" id="KW-1185">Reference proteome</keyword>
<sequence length="230" mass="26649">MALLGEPSRPRRCSMLRRVIAQQQQVSLRTVIISRSERVSLDRQESILAAIKQCGNHQKTGAERKTVDYFKKKLNQLEQYWSEFQNNHFQLCQYDRDHSYFTTSQFDKTKQVYENIKATIKNQYEALLSRPISPNPAAREHQVEQAPAAALAGAQQPDKLSPGVRDYASSSKSEDMLRKQAANFKAFLRTVANIDLEEITEKWELESTIKTLQMRWMAIDSLHWEIESEL</sequence>
<evidence type="ECO:0000313" key="1">
    <source>
        <dbReference type="EMBL" id="CAG9108036.1"/>
    </source>
</evidence>
<dbReference type="Proteomes" id="UP000653454">
    <property type="component" value="Unassembled WGS sequence"/>
</dbReference>
<accession>A0A8S4DZJ5</accession>
<proteinExistence type="predicted"/>
<protein>
    <submittedName>
        <fullName evidence="1">(diamondback moth) hypothetical protein</fullName>
    </submittedName>
</protein>
<dbReference type="EMBL" id="CAJHNJ030000010">
    <property type="protein sequence ID" value="CAG9108036.1"/>
    <property type="molecule type" value="Genomic_DNA"/>
</dbReference>
<evidence type="ECO:0000313" key="2">
    <source>
        <dbReference type="Proteomes" id="UP000653454"/>
    </source>
</evidence>
<gene>
    <name evidence="1" type="ORF">PLXY2_LOCUS3804</name>
</gene>
<organism evidence="1 2">
    <name type="scientific">Plutella xylostella</name>
    <name type="common">Diamondback moth</name>
    <name type="synonym">Plutella maculipennis</name>
    <dbReference type="NCBI Taxonomy" id="51655"/>
    <lineage>
        <taxon>Eukaryota</taxon>
        <taxon>Metazoa</taxon>
        <taxon>Ecdysozoa</taxon>
        <taxon>Arthropoda</taxon>
        <taxon>Hexapoda</taxon>
        <taxon>Insecta</taxon>
        <taxon>Pterygota</taxon>
        <taxon>Neoptera</taxon>
        <taxon>Endopterygota</taxon>
        <taxon>Lepidoptera</taxon>
        <taxon>Glossata</taxon>
        <taxon>Ditrysia</taxon>
        <taxon>Yponomeutoidea</taxon>
        <taxon>Plutellidae</taxon>
        <taxon>Plutella</taxon>
    </lineage>
</organism>
<dbReference type="AlphaFoldDB" id="A0A8S4DZJ5"/>
<reference evidence="1" key="1">
    <citation type="submission" date="2020-11" db="EMBL/GenBank/DDBJ databases">
        <authorList>
            <person name="Whiteford S."/>
        </authorList>
    </citation>
    <scope>NUCLEOTIDE SEQUENCE</scope>
</reference>